<organism evidence="4 5">
    <name type="scientific">Hanamia caeni</name>
    <dbReference type="NCBI Taxonomy" id="2294116"/>
    <lineage>
        <taxon>Bacteria</taxon>
        <taxon>Pseudomonadati</taxon>
        <taxon>Bacteroidota</taxon>
        <taxon>Chitinophagia</taxon>
        <taxon>Chitinophagales</taxon>
        <taxon>Chitinophagaceae</taxon>
        <taxon>Hanamia</taxon>
    </lineage>
</organism>
<dbReference type="GO" id="GO:0019346">
    <property type="term" value="P:transsulfuration"/>
    <property type="evidence" value="ECO:0007669"/>
    <property type="project" value="InterPro"/>
</dbReference>
<comment type="caution">
    <text evidence="4">The sequence shown here is derived from an EMBL/GenBank/DDBJ whole genome shotgun (WGS) entry which is preliminary data.</text>
</comment>
<gene>
    <name evidence="4" type="ORF">EFY79_06165</name>
</gene>
<dbReference type="PANTHER" id="PTHR32328">
    <property type="entry name" value="L-SERYL-TRNA(SEC) SELENIUM TRANSFERASE"/>
    <property type="match status" value="1"/>
</dbReference>
<dbReference type="GO" id="GO:0030170">
    <property type="term" value="F:pyridoxal phosphate binding"/>
    <property type="evidence" value="ECO:0007669"/>
    <property type="project" value="InterPro"/>
</dbReference>
<evidence type="ECO:0000256" key="2">
    <source>
        <dbReference type="ARBA" id="ARBA00022898"/>
    </source>
</evidence>
<dbReference type="InterPro" id="IPR015421">
    <property type="entry name" value="PyrdxlP-dep_Trfase_major"/>
</dbReference>
<dbReference type="Pfam" id="PF01053">
    <property type="entry name" value="Cys_Met_Meta_PP"/>
    <property type="match status" value="1"/>
</dbReference>
<dbReference type="OrthoDB" id="9787096at2"/>
<keyword evidence="2 3" id="KW-0663">Pyridoxal phosphate</keyword>
<dbReference type="RefSeq" id="WP_123119819.1">
    <property type="nucleotide sequence ID" value="NZ_RJJR01000004.1"/>
</dbReference>
<evidence type="ECO:0000313" key="4">
    <source>
        <dbReference type="EMBL" id="RNI37831.1"/>
    </source>
</evidence>
<reference evidence="4 5" key="1">
    <citation type="submission" date="2018-11" db="EMBL/GenBank/DDBJ databases">
        <title>Draft genome sequence of Ferruginibacter sp. BO-59.</title>
        <authorList>
            <person name="Im W.T."/>
        </authorList>
    </citation>
    <scope>NUCLEOTIDE SEQUENCE [LARGE SCALE GENOMIC DNA]</scope>
    <source>
        <strain evidence="4 5">BO-59</strain>
    </source>
</reference>
<comment type="cofactor">
    <cofactor evidence="1 3">
        <name>pyridoxal 5'-phosphate</name>
        <dbReference type="ChEBI" id="CHEBI:597326"/>
    </cofactor>
</comment>
<dbReference type="PANTHER" id="PTHR32328:SF0">
    <property type="entry name" value="L-SERYL-TRNA(SEC) SELENIUM TRANSFERASE"/>
    <property type="match status" value="1"/>
</dbReference>
<sequence length="541" mass="59099">MKRRELIKNLSFVPLAGVTGSGFPSLLAANHSMKMPLEKYAKEKGRESIYESLGVRPVINGRGTITIIGGCRMLPEVEQAMREATREYVEIDELMDAVGQRIGQLTGAESAIVTTGATGALIMATTGILTGGNPDRLWQLPDLSGMKNEVIIPKYSWTAYESAIRGTGVKMVTVESRAQLESALGPQTAMILVLAGSNSMNGPLSTKEISSVVKPIGVPILVDAAAEGLPLPNPHISHGADLVAYSGGKYLGGPQCAGLLIGRKNLIKAAWVTSSPHHGYGRGYKVGREEILGMLAAVETWRKRDHYEETKIWTARLNYIANRLKSVRGVTSEIHQPPPEQLSNPSPSLRVTWNTSIIDLTGYDVEHILWDSNPRVAVSGMGSFLPFPPNLNPNIEINSSQLNDGEEKIIADRVFEVFSHPPVIPKLSGKPSFNIDGEWDLEMKFAAEIDHQKFVFKQNNNELKGTHFASYGDRELSGTLYGKSIFIQSSYTLNGSRLNFSFSGNVNDNGNMGGRVSLSEYGLADWKATRHVYSPRDSYRG</sequence>
<proteinExistence type="inferred from homology"/>
<dbReference type="InterPro" id="IPR015424">
    <property type="entry name" value="PyrdxlP-dep_Trfase"/>
</dbReference>
<dbReference type="GO" id="GO:0008483">
    <property type="term" value="F:transaminase activity"/>
    <property type="evidence" value="ECO:0007669"/>
    <property type="project" value="UniProtKB-KW"/>
</dbReference>
<keyword evidence="5" id="KW-1185">Reference proteome</keyword>
<accession>A0A3M9NJE9</accession>
<name>A0A3M9NJE9_9BACT</name>
<keyword evidence="4" id="KW-0808">Transferase</keyword>
<protein>
    <submittedName>
        <fullName evidence="4">Aminotransferase class V-fold PLP-dependent enzyme</fullName>
    </submittedName>
</protein>
<evidence type="ECO:0000256" key="1">
    <source>
        <dbReference type="ARBA" id="ARBA00001933"/>
    </source>
</evidence>
<dbReference type="InterPro" id="IPR000277">
    <property type="entry name" value="Cys/Met-Metab_PyrdxlP-dep_enz"/>
</dbReference>
<dbReference type="SUPFAM" id="SSF53383">
    <property type="entry name" value="PLP-dependent transferases"/>
    <property type="match status" value="1"/>
</dbReference>
<dbReference type="GO" id="GO:0004125">
    <property type="term" value="F:L-seryl-tRNA(Sec) selenium transferase activity"/>
    <property type="evidence" value="ECO:0007669"/>
    <property type="project" value="TreeGrafter"/>
</dbReference>
<dbReference type="Gene3D" id="3.40.640.10">
    <property type="entry name" value="Type I PLP-dependent aspartate aminotransferase-like (Major domain)"/>
    <property type="match status" value="1"/>
</dbReference>
<dbReference type="EMBL" id="RJJR01000004">
    <property type="protein sequence ID" value="RNI37831.1"/>
    <property type="molecule type" value="Genomic_DNA"/>
</dbReference>
<comment type="similarity">
    <text evidence="3">Belongs to the trans-sulfuration enzymes family.</text>
</comment>
<dbReference type="AlphaFoldDB" id="A0A3M9NJE9"/>
<evidence type="ECO:0000313" key="5">
    <source>
        <dbReference type="Proteomes" id="UP000267223"/>
    </source>
</evidence>
<evidence type="ECO:0000256" key="3">
    <source>
        <dbReference type="RuleBase" id="RU362118"/>
    </source>
</evidence>
<dbReference type="Proteomes" id="UP000267223">
    <property type="component" value="Unassembled WGS sequence"/>
</dbReference>
<keyword evidence="4" id="KW-0032">Aminotransferase</keyword>